<organism evidence="6 7">
    <name type="scientific">Pediococcus acidilactici</name>
    <dbReference type="NCBI Taxonomy" id="1254"/>
    <lineage>
        <taxon>Bacteria</taxon>
        <taxon>Bacillati</taxon>
        <taxon>Bacillota</taxon>
        <taxon>Bacilli</taxon>
        <taxon>Lactobacillales</taxon>
        <taxon>Lactobacillaceae</taxon>
        <taxon>Pediococcus</taxon>
        <taxon>Pediococcus acidilactici group</taxon>
    </lineage>
</organism>
<evidence type="ECO:0000256" key="3">
    <source>
        <dbReference type="ARBA" id="ARBA00022741"/>
    </source>
</evidence>
<name>A0AAW8YFJ1_PEDAC</name>
<gene>
    <name evidence="6" type="ORF">R0G89_04120</name>
</gene>
<dbReference type="GO" id="GO:0016887">
    <property type="term" value="F:ATP hydrolysis activity"/>
    <property type="evidence" value="ECO:0007669"/>
    <property type="project" value="InterPro"/>
</dbReference>
<keyword evidence="3" id="KW-0547">Nucleotide-binding</keyword>
<dbReference type="InterPro" id="IPR003439">
    <property type="entry name" value="ABC_transporter-like_ATP-bd"/>
</dbReference>
<dbReference type="EMBL" id="JAWJAV010000002">
    <property type="protein sequence ID" value="MDV2620917.1"/>
    <property type="molecule type" value="Genomic_DNA"/>
</dbReference>
<dbReference type="GO" id="GO:0005524">
    <property type="term" value="F:ATP binding"/>
    <property type="evidence" value="ECO:0007669"/>
    <property type="project" value="UniProtKB-KW"/>
</dbReference>
<dbReference type="Gene3D" id="3.40.50.300">
    <property type="entry name" value="P-loop containing nucleotide triphosphate hydrolases"/>
    <property type="match status" value="1"/>
</dbReference>
<comment type="similarity">
    <text evidence="1">Belongs to the ABC transporter superfamily.</text>
</comment>
<evidence type="ECO:0000256" key="2">
    <source>
        <dbReference type="ARBA" id="ARBA00022448"/>
    </source>
</evidence>
<dbReference type="PROSITE" id="PS50893">
    <property type="entry name" value="ABC_TRANSPORTER_2"/>
    <property type="match status" value="1"/>
</dbReference>
<feature type="domain" description="ABC transporter" evidence="5">
    <location>
        <begin position="2"/>
        <end position="228"/>
    </location>
</feature>
<comment type="caution">
    <text evidence="6">The sequence shown here is derived from an EMBL/GenBank/DDBJ whole genome shotgun (WGS) entry which is preliminary data.</text>
</comment>
<reference evidence="6" key="1">
    <citation type="journal article" date="2023" name="PeerJ">
        <title>Selection and evaluation of lactic acid bacteria from chicken feces in Thailand as potential probiotics.</title>
        <authorList>
            <person name="Khurajog B."/>
            <person name="Disastra Y."/>
            <person name="Lawwyne L.D."/>
            <person name="Sirichokchatchawan W."/>
            <person name="Niyomtham W."/>
            <person name="Yindee J."/>
            <person name="Hampson D.J."/>
            <person name="Prapasarakul N."/>
        </authorList>
    </citation>
    <scope>NUCLEOTIDE SEQUENCE</scope>
    <source>
        <strain evidence="6">BF9</strain>
    </source>
</reference>
<dbReference type="SUPFAM" id="SSF52540">
    <property type="entry name" value="P-loop containing nucleoside triphosphate hydrolases"/>
    <property type="match status" value="1"/>
</dbReference>
<dbReference type="PANTHER" id="PTHR42711">
    <property type="entry name" value="ABC TRANSPORTER ATP-BINDING PROTEIN"/>
    <property type="match status" value="1"/>
</dbReference>
<dbReference type="InterPro" id="IPR003593">
    <property type="entry name" value="AAA+_ATPase"/>
</dbReference>
<evidence type="ECO:0000313" key="6">
    <source>
        <dbReference type="EMBL" id="MDV2620917.1"/>
    </source>
</evidence>
<dbReference type="Pfam" id="PF00005">
    <property type="entry name" value="ABC_tran"/>
    <property type="match status" value="1"/>
</dbReference>
<evidence type="ECO:0000256" key="4">
    <source>
        <dbReference type="ARBA" id="ARBA00022840"/>
    </source>
</evidence>
<dbReference type="AlphaFoldDB" id="A0AAW8YFJ1"/>
<evidence type="ECO:0000313" key="7">
    <source>
        <dbReference type="Proteomes" id="UP001280897"/>
    </source>
</evidence>
<dbReference type="Proteomes" id="UP001280897">
    <property type="component" value="Unassembled WGS sequence"/>
</dbReference>
<evidence type="ECO:0000256" key="1">
    <source>
        <dbReference type="ARBA" id="ARBA00005417"/>
    </source>
</evidence>
<dbReference type="CDD" id="cd03230">
    <property type="entry name" value="ABC_DR_subfamily_A"/>
    <property type="match status" value="1"/>
</dbReference>
<dbReference type="InterPro" id="IPR050763">
    <property type="entry name" value="ABC_transporter_ATP-binding"/>
</dbReference>
<accession>A0AAW8YFJ1</accession>
<protein>
    <submittedName>
        <fullName evidence="6">ABC transporter ATP-binding protein</fullName>
    </submittedName>
</protein>
<reference evidence="6" key="2">
    <citation type="submission" date="2023-10" db="EMBL/GenBank/DDBJ databases">
        <authorList>
            <person name="Khurajog B."/>
        </authorList>
    </citation>
    <scope>NUCLEOTIDE SEQUENCE</scope>
    <source>
        <strain evidence="6">BF9</strain>
    </source>
</reference>
<dbReference type="SMART" id="SM00382">
    <property type="entry name" value="AAA"/>
    <property type="match status" value="1"/>
</dbReference>
<dbReference type="InterPro" id="IPR027417">
    <property type="entry name" value="P-loop_NTPase"/>
</dbReference>
<proteinExistence type="inferred from homology"/>
<dbReference type="RefSeq" id="WP_008841526.1">
    <property type="nucleotide sequence ID" value="NZ_CP066046.1"/>
</dbReference>
<keyword evidence="2" id="KW-0813">Transport</keyword>
<sequence>MSKAYKHGQVRANEKISIKFISGEITALVGHNGAGKTTLLKQIIGIIRPDEGTITYQGHSFINEPEIARESIGMMPQFNFPLSGVTAKQSIMDGLRIRGVDRINSKKLTSRIIKELKIEEWQDVPGEKLSGGLQRLVSFAMTVAVPLPIIMLDEPTNDVDPVRRVLMWEYLRKLANWGCIVIIVTHNLLEVERYADRLLLLDHGKLIRDELAKTTNLNGLSVVILEVNVRTRLEKRDFPTALKVTIDEENLKYHFYLKNDQVGPAITWVTKKVENGKIARYNLGPRPLNEMYKEATHG</sequence>
<evidence type="ECO:0000259" key="5">
    <source>
        <dbReference type="PROSITE" id="PS50893"/>
    </source>
</evidence>
<keyword evidence="4 6" id="KW-0067">ATP-binding</keyword>
<dbReference type="PANTHER" id="PTHR42711:SF5">
    <property type="entry name" value="ABC TRANSPORTER ATP-BINDING PROTEIN NATA"/>
    <property type="match status" value="1"/>
</dbReference>